<dbReference type="EMBL" id="CABWIE010000019">
    <property type="protein sequence ID" value="VWL95063.1"/>
    <property type="molecule type" value="Genomic_DNA"/>
</dbReference>
<keyword evidence="2" id="KW-1185">Reference proteome</keyword>
<organism evidence="1 2">
    <name type="scientific">Collinsella aerofaciens</name>
    <dbReference type="NCBI Taxonomy" id="74426"/>
    <lineage>
        <taxon>Bacteria</taxon>
        <taxon>Bacillati</taxon>
        <taxon>Actinomycetota</taxon>
        <taxon>Coriobacteriia</taxon>
        <taxon>Coriobacteriales</taxon>
        <taxon>Coriobacteriaceae</taxon>
        <taxon>Collinsella</taxon>
    </lineage>
</organism>
<reference evidence="1 2" key="1">
    <citation type="submission" date="2019-10" db="EMBL/GenBank/DDBJ databases">
        <authorList>
            <person name="Wolf R A."/>
        </authorList>
    </citation>
    <scope>NUCLEOTIDE SEQUENCE [LARGE SCALE GENOMIC DNA]</scope>
    <source>
        <strain evidence="1">Collinsella_aerofaciens_MC2</strain>
    </source>
</reference>
<name>A0A5K1J005_9ACTN</name>
<evidence type="ECO:0000313" key="1">
    <source>
        <dbReference type="EMBL" id="VWL95063.1"/>
    </source>
</evidence>
<evidence type="ECO:0000313" key="2">
    <source>
        <dbReference type="Proteomes" id="UP000361836"/>
    </source>
</evidence>
<gene>
    <name evidence="1" type="ORF">KCJAJFAP_00122</name>
</gene>
<dbReference type="RefSeq" id="WP_152076417.1">
    <property type="nucleotide sequence ID" value="NZ_CAAKNU010000058.1"/>
</dbReference>
<dbReference type="Proteomes" id="UP000361836">
    <property type="component" value="Unassembled WGS sequence"/>
</dbReference>
<protein>
    <submittedName>
        <fullName evidence="1">Uncharacterized protein</fullName>
    </submittedName>
</protein>
<proteinExistence type="predicted"/>
<dbReference type="AlphaFoldDB" id="A0A5K1J005"/>
<accession>A0A5K1J005</accession>
<sequence length="102" mass="11909">MSTDSKSIRLVTAIVERRPDGEYVPWGIKWYDGTVYPFKEVESYKPRSWALGNDRACESWRVVLADNKAREICHYKDSWYVVHDPQNDQPDITPPKIAKKPI</sequence>